<sequence length="104" mass="11810">MSLTAPTAVKAKATTFSRRGVKTEEGKQHVSQQASQPASQPVSPASLQARQGGSHKEVVNSTGKEFRYIFALQKFLRFCSDNRYSRRRRCQLSHTYTYTQVHFE</sequence>
<keyword evidence="3" id="KW-1185">Reference proteome</keyword>
<evidence type="ECO:0000313" key="3">
    <source>
        <dbReference type="Proteomes" id="UP000606786"/>
    </source>
</evidence>
<evidence type="ECO:0000313" key="2">
    <source>
        <dbReference type="EMBL" id="CAD6993823.1"/>
    </source>
</evidence>
<feature type="compositionally biased region" description="Low complexity" evidence="1">
    <location>
        <begin position="1"/>
        <end position="15"/>
    </location>
</feature>
<organism evidence="2 3">
    <name type="scientific">Ceratitis capitata</name>
    <name type="common">Mediterranean fruit fly</name>
    <name type="synonym">Tephritis capitata</name>
    <dbReference type="NCBI Taxonomy" id="7213"/>
    <lineage>
        <taxon>Eukaryota</taxon>
        <taxon>Metazoa</taxon>
        <taxon>Ecdysozoa</taxon>
        <taxon>Arthropoda</taxon>
        <taxon>Hexapoda</taxon>
        <taxon>Insecta</taxon>
        <taxon>Pterygota</taxon>
        <taxon>Neoptera</taxon>
        <taxon>Endopterygota</taxon>
        <taxon>Diptera</taxon>
        <taxon>Brachycera</taxon>
        <taxon>Muscomorpha</taxon>
        <taxon>Tephritoidea</taxon>
        <taxon>Tephritidae</taxon>
        <taxon>Ceratitis</taxon>
        <taxon>Ceratitis</taxon>
    </lineage>
</organism>
<dbReference type="AlphaFoldDB" id="A0A811U903"/>
<evidence type="ECO:0000256" key="1">
    <source>
        <dbReference type="SAM" id="MobiDB-lite"/>
    </source>
</evidence>
<proteinExistence type="predicted"/>
<feature type="compositionally biased region" description="Low complexity" evidence="1">
    <location>
        <begin position="30"/>
        <end position="49"/>
    </location>
</feature>
<comment type="caution">
    <text evidence="2">The sequence shown here is derived from an EMBL/GenBank/DDBJ whole genome shotgun (WGS) entry which is preliminary data.</text>
</comment>
<dbReference type="EMBL" id="CAJHJT010000001">
    <property type="protein sequence ID" value="CAD6993823.1"/>
    <property type="molecule type" value="Genomic_DNA"/>
</dbReference>
<reference evidence="2" key="1">
    <citation type="submission" date="2020-11" db="EMBL/GenBank/DDBJ databases">
        <authorList>
            <person name="Whitehead M."/>
        </authorList>
    </citation>
    <scope>NUCLEOTIDE SEQUENCE</scope>
    <source>
        <strain evidence="2">EGII</strain>
    </source>
</reference>
<accession>A0A811U903</accession>
<feature type="region of interest" description="Disordered" evidence="1">
    <location>
        <begin position="1"/>
        <end position="58"/>
    </location>
</feature>
<protein>
    <submittedName>
        <fullName evidence="2">(Mediterranean fruit fly) hypothetical protein</fullName>
    </submittedName>
</protein>
<dbReference type="Proteomes" id="UP000606786">
    <property type="component" value="Unassembled WGS sequence"/>
</dbReference>
<name>A0A811U903_CERCA</name>
<gene>
    <name evidence="2" type="ORF">CCAP1982_LOCUS2620</name>
</gene>